<dbReference type="OrthoDB" id="5582699at2"/>
<dbReference type="PROSITE" id="PS01124">
    <property type="entry name" value="HTH_ARAC_FAMILY_2"/>
    <property type="match status" value="1"/>
</dbReference>
<keyword evidence="2" id="KW-0238">DNA-binding</keyword>
<dbReference type="InterPro" id="IPR020449">
    <property type="entry name" value="Tscrpt_reg_AraC-type_HTH"/>
</dbReference>
<dbReference type="InterPro" id="IPR009057">
    <property type="entry name" value="Homeodomain-like_sf"/>
</dbReference>
<evidence type="ECO:0000313" key="6">
    <source>
        <dbReference type="EMBL" id="QHI13293.1"/>
    </source>
</evidence>
<dbReference type="AlphaFoldDB" id="A0A1L6KMX6"/>
<dbReference type="GO" id="GO:0003700">
    <property type="term" value="F:DNA-binding transcription factor activity"/>
    <property type="evidence" value="ECO:0007669"/>
    <property type="project" value="InterPro"/>
</dbReference>
<proteinExistence type="predicted"/>
<dbReference type="PANTHER" id="PTHR47894:SF1">
    <property type="entry name" value="HTH-TYPE TRANSCRIPTIONAL REGULATOR VQSM"/>
    <property type="match status" value="1"/>
</dbReference>
<dbReference type="GO" id="GO:0005829">
    <property type="term" value="C:cytosol"/>
    <property type="evidence" value="ECO:0007669"/>
    <property type="project" value="TreeGrafter"/>
</dbReference>
<dbReference type="RefSeq" id="WP_035375114.1">
    <property type="nucleotide sequence ID" value="NZ_CP018260.1"/>
</dbReference>
<dbReference type="GO" id="GO:0000976">
    <property type="term" value="F:transcription cis-regulatory region binding"/>
    <property type="evidence" value="ECO:0007669"/>
    <property type="project" value="TreeGrafter"/>
</dbReference>
<evidence type="ECO:0000256" key="1">
    <source>
        <dbReference type="ARBA" id="ARBA00023015"/>
    </source>
</evidence>
<dbReference type="PANTHER" id="PTHR47894">
    <property type="entry name" value="HTH-TYPE TRANSCRIPTIONAL REGULATOR GADX"/>
    <property type="match status" value="1"/>
</dbReference>
<dbReference type="Proteomes" id="UP000294395">
    <property type="component" value="Chromosome"/>
</dbReference>
<dbReference type="Gene3D" id="1.10.10.60">
    <property type="entry name" value="Homeodomain-like"/>
    <property type="match status" value="1"/>
</dbReference>
<organism evidence="6 8">
    <name type="scientific">Acinetobacter haemolyticus</name>
    <dbReference type="NCBI Taxonomy" id="29430"/>
    <lineage>
        <taxon>Bacteria</taxon>
        <taxon>Pseudomonadati</taxon>
        <taxon>Pseudomonadota</taxon>
        <taxon>Gammaproteobacteria</taxon>
        <taxon>Moraxellales</taxon>
        <taxon>Moraxellaceae</taxon>
        <taxon>Acinetobacter</taxon>
    </lineage>
</organism>
<reference evidence="6 8" key="1">
    <citation type="submission" date="2018-08" db="EMBL/GenBank/DDBJ databases">
        <title>Analysis of the genomic diversity of Mexican Acinetobacter haemolyticus clinical isolates.</title>
        <authorList>
            <person name="Castro-Jaimes S."/>
            <person name="Cevallos M.A."/>
        </authorList>
    </citation>
    <scope>NUCLEOTIDE SEQUENCE [LARGE SCALE GENOMIC DNA]</scope>
    <source>
        <strain evidence="6 8">AN43</strain>
    </source>
</reference>
<dbReference type="SUPFAM" id="SSF46689">
    <property type="entry name" value="Homeodomain-like"/>
    <property type="match status" value="1"/>
</dbReference>
<dbReference type="STRING" id="29430.AHTJS_08570"/>
<keyword evidence="1" id="KW-0805">Transcription regulation</keyword>
<dbReference type="EMBL" id="CP038009">
    <property type="protein sequence ID" value="QBQ16120.1"/>
    <property type="molecule type" value="Genomic_DNA"/>
</dbReference>
<evidence type="ECO:0000259" key="4">
    <source>
        <dbReference type="PROSITE" id="PS01124"/>
    </source>
</evidence>
<sequence>MKRSILGLMYLIQGMRHVGIDVDTRLAQMGIHADALDPSSIIADEIEWDILQHISQDVSPEQGLFIGQHYALAGYGPFLMLLVTSNTLEKALLNGIRFQQLTHLFGSLKLDIQEDFIHLAYQPVDLETHLGHLRAQCEISGTYKFLQDIFKMMGLEIPKIKIELPFKRPKDLHLIASYQDYYGVDVKFGCEQAAFMMENTQLLETKIPSADILTYRIYEEKCLSDLELLEKVAHLDVTIVDYVEGYLELQNGVIPTMSETACALKIPERTLRHQLQQMQTSYKEIRERLIKKKAIKFIEASTYSVEQIAEMLGYSEPAAFNHAFKRWFGQSPRQYNRNH</sequence>
<dbReference type="EMBL" id="CP031976">
    <property type="protein sequence ID" value="QHI13293.1"/>
    <property type="molecule type" value="Genomic_DNA"/>
</dbReference>
<dbReference type="Pfam" id="PF12625">
    <property type="entry name" value="Arabinose_bd"/>
    <property type="match status" value="1"/>
</dbReference>
<evidence type="ECO:0000313" key="8">
    <source>
        <dbReference type="Proteomes" id="UP000463868"/>
    </source>
</evidence>
<evidence type="ECO:0000256" key="2">
    <source>
        <dbReference type="ARBA" id="ARBA00023125"/>
    </source>
</evidence>
<gene>
    <name evidence="6" type="ORF">AhaeAN43_07815</name>
    <name evidence="5" type="ORF">AHTJR_07460</name>
</gene>
<feature type="domain" description="HTH araC/xylS-type" evidence="4">
    <location>
        <begin position="237"/>
        <end position="338"/>
    </location>
</feature>
<dbReference type="InterPro" id="IPR018060">
    <property type="entry name" value="HTH_AraC"/>
</dbReference>
<keyword evidence="3" id="KW-0804">Transcription</keyword>
<name>A0A1L6KMX6_ACIHA</name>
<dbReference type="SMART" id="SM00342">
    <property type="entry name" value="HTH_ARAC"/>
    <property type="match status" value="1"/>
</dbReference>
<protein>
    <submittedName>
        <fullName evidence="6">AraC family transcriptional regulator</fullName>
    </submittedName>
</protein>
<evidence type="ECO:0000313" key="7">
    <source>
        <dbReference type="Proteomes" id="UP000294395"/>
    </source>
</evidence>
<dbReference type="Pfam" id="PF12833">
    <property type="entry name" value="HTH_18"/>
    <property type="match status" value="1"/>
</dbReference>
<accession>A0A1L6KMX6</accession>
<reference evidence="5 7" key="2">
    <citation type="submission" date="2019-03" db="EMBL/GenBank/DDBJ databases">
        <title>Complete genome sequence of two outbreak-associated Acinetobacter haemolyticus strains.</title>
        <authorList>
            <person name="Bai L."/>
            <person name="Zhang S.-C."/>
            <person name="Deng Y."/>
            <person name="Song C.-C."/>
            <person name="Kang G.-B."/>
            <person name="Dong Y."/>
            <person name="Wang Y."/>
            <person name="Gao F."/>
            <person name="Huang H."/>
        </authorList>
    </citation>
    <scope>NUCLEOTIDE SEQUENCE [LARGE SCALE GENOMIC DNA]</scope>
    <source>
        <strain evidence="5 7">TJR01</strain>
    </source>
</reference>
<dbReference type="InterPro" id="IPR032687">
    <property type="entry name" value="AraC-type_N"/>
</dbReference>
<dbReference type="KEGG" id="ahl:AHTJS_08570"/>
<evidence type="ECO:0000256" key="3">
    <source>
        <dbReference type="ARBA" id="ARBA00023163"/>
    </source>
</evidence>
<evidence type="ECO:0000313" key="5">
    <source>
        <dbReference type="EMBL" id="QBQ16120.1"/>
    </source>
</evidence>
<dbReference type="PRINTS" id="PR00032">
    <property type="entry name" value="HTHARAC"/>
</dbReference>
<dbReference type="Proteomes" id="UP000463868">
    <property type="component" value="Chromosome"/>
</dbReference>